<protein>
    <submittedName>
        <fullName evidence="1">Uncharacterized protein</fullName>
    </submittedName>
</protein>
<proteinExistence type="predicted"/>
<evidence type="ECO:0000313" key="1">
    <source>
        <dbReference type="EnsemblMetazoa" id="GPPI045818-PA"/>
    </source>
</evidence>
<accession>A0A1B0C0D5</accession>
<keyword evidence="2" id="KW-1185">Reference proteome</keyword>
<name>A0A1B0C0D5_9MUSC</name>
<reference evidence="1" key="2">
    <citation type="submission" date="2020-05" db="UniProtKB">
        <authorList>
            <consortium name="EnsemblMetazoa"/>
        </authorList>
    </citation>
    <scope>IDENTIFICATION</scope>
    <source>
        <strain evidence="1">IAEA</strain>
    </source>
</reference>
<evidence type="ECO:0000313" key="2">
    <source>
        <dbReference type="Proteomes" id="UP000092460"/>
    </source>
</evidence>
<organism evidence="1 2">
    <name type="scientific">Glossina palpalis gambiensis</name>
    <dbReference type="NCBI Taxonomy" id="67801"/>
    <lineage>
        <taxon>Eukaryota</taxon>
        <taxon>Metazoa</taxon>
        <taxon>Ecdysozoa</taxon>
        <taxon>Arthropoda</taxon>
        <taxon>Hexapoda</taxon>
        <taxon>Insecta</taxon>
        <taxon>Pterygota</taxon>
        <taxon>Neoptera</taxon>
        <taxon>Endopterygota</taxon>
        <taxon>Diptera</taxon>
        <taxon>Brachycera</taxon>
        <taxon>Muscomorpha</taxon>
        <taxon>Hippoboscoidea</taxon>
        <taxon>Glossinidae</taxon>
        <taxon>Glossina</taxon>
    </lineage>
</organism>
<dbReference type="EMBL" id="JXJN01023543">
    <property type="status" value="NOT_ANNOTATED_CDS"/>
    <property type="molecule type" value="Genomic_DNA"/>
</dbReference>
<dbReference type="AlphaFoldDB" id="A0A1B0C0D5"/>
<dbReference type="EMBL" id="JXJN01023542">
    <property type="status" value="NOT_ANNOTATED_CDS"/>
    <property type="molecule type" value="Genomic_DNA"/>
</dbReference>
<dbReference type="VEuPathDB" id="VectorBase:GPPI045818"/>
<sequence>MPYDSNKKNSWFRQEPVPILFPTHSAEVEEAIEIVKNNLNYCKASDTSSFRVYSNYLRYLSFHVFVVFSKLFKHCAIISYCAALVGCGLLQPLQQSKIAVDCLLCYHSSVHGDRYCSNNVLTPVEYRLLCFYIVRQIAVLLCSFYSNNTLRIFSPRKFHLDSNLLICGTIEFAIQKETAGERTNLTDRS</sequence>
<dbReference type="EnsemblMetazoa" id="GPPI045818-RA">
    <property type="protein sequence ID" value="GPPI045818-PA"/>
    <property type="gene ID" value="GPPI045818"/>
</dbReference>
<dbReference type="EMBL" id="JXJN01023541">
    <property type="status" value="NOT_ANNOTATED_CDS"/>
    <property type="molecule type" value="Genomic_DNA"/>
</dbReference>
<dbReference type="Proteomes" id="UP000092460">
    <property type="component" value="Unassembled WGS sequence"/>
</dbReference>
<reference evidence="2" key="1">
    <citation type="submission" date="2015-01" db="EMBL/GenBank/DDBJ databases">
        <authorList>
            <person name="Aksoy S."/>
            <person name="Warren W."/>
            <person name="Wilson R.K."/>
        </authorList>
    </citation>
    <scope>NUCLEOTIDE SEQUENCE [LARGE SCALE GENOMIC DNA]</scope>
    <source>
        <strain evidence="2">IAEA</strain>
    </source>
</reference>